<evidence type="ECO:0000256" key="2">
    <source>
        <dbReference type="SAM" id="Phobius"/>
    </source>
</evidence>
<dbReference type="EMBL" id="ML213536">
    <property type="protein sequence ID" value="TFK45853.1"/>
    <property type="molecule type" value="Genomic_DNA"/>
</dbReference>
<evidence type="ECO:0000256" key="1">
    <source>
        <dbReference type="SAM" id="MobiDB-lite"/>
    </source>
</evidence>
<proteinExistence type="predicted"/>
<feature type="transmembrane region" description="Helical" evidence="2">
    <location>
        <begin position="12"/>
        <end position="33"/>
    </location>
</feature>
<keyword evidence="2" id="KW-0472">Membrane</keyword>
<name>A0A5C3MM89_9AGAM</name>
<dbReference type="STRING" id="5364.A0A5C3MM89"/>
<evidence type="ECO:0000313" key="4">
    <source>
        <dbReference type="Proteomes" id="UP000305948"/>
    </source>
</evidence>
<dbReference type="Proteomes" id="UP000305948">
    <property type="component" value="Unassembled WGS sequence"/>
</dbReference>
<accession>A0A5C3MM89</accession>
<keyword evidence="4" id="KW-1185">Reference proteome</keyword>
<feature type="transmembrane region" description="Helical" evidence="2">
    <location>
        <begin position="245"/>
        <end position="267"/>
    </location>
</feature>
<feature type="transmembrane region" description="Helical" evidence="2">
    <location>
        <begin position="45"/>
        <end position="65"/>
    </location>
</feature>
<dbReference type="AlphaFoldDB" id="A0A5C3MM89"/>
<feature type="transmembrane region" description="Helical" evidence="2">
    <location>
        <begin position="77"/>
        <end position="104"/>
    </location>
</feature>
<keyword evidence="2" id="KW-1133">Transmembrane helix</keyword>
<keyword evidence="2" id="KW-0812">Transmembrane</keyword>
<reference evidence="3 4" key="1">
    <citation type="journal article" date="2019" name="Nat. Ecol. Evol.">
        <title>Megaphylogeny resolves global patterns of mushroom evolution.</title>
        <authorList>
            <person name="Varga T."/>
            <person name="Krizsan K."/>
            <person name="Foldi C."/>
            <person name="Dima B."/>
            <person name="Sanchez-Garcia M."/>
            <person name="Sanchez-Ramirez S."/>
            <person name="Szollosi G.J."/>
            <person name="Szarkandi J.G."/>
            <person name="Papp V."/>
            <person name="Albert L."/>
            <person name="Andreopoulos W."/>
            <person name="Angelini C."/>
            <person name="Antonin V."/>
            <person name="Barry K.W."/>
            <person name="Bougher N.L."/>
            <person name="Buchanan P."/>
            <person name="Buyck B."/>
            <person name="Bense V."/>
            <person name="Catcheside P."/>
            <person name="Chovatia M."/>
            <person name="Cooper J."/>
            <person name="Damon W."/>
            <person name="Desjardin D."/>
            <person name="Finy P."/>
            <person name="Geml J."/>
            <person name="Haridas S."/>
            <person name="Hughes K."/>
            <person name="Justo A."/>
            <person name="Karasinski D."/>
            <person name="Kautmanova I."/>
            <person name="Kiss B."/>
            <person name="Kocsube S."/>
            <person name="Kotiranta H."/>
            <person name="LaButti K.M."/>
            <person name="Lechner B.E."/>
            <person name="Liimatainen K."/>
            <person name="Lipzen A."/>
            <person name="Lukacs Z."/>
            <person name="Mihaltcheva S."/>
            <person name="Morgado L.N."/>
            <person name="Niskanen T."/>
            <person name="Noordeloos M.E."/>
            <person name="Ohm R.A."/>
            <person name="Ortiz-Santana B."/>
            <person name="Ovrebo C."/>
            <person name="Racz N."/>
            <person name="Riley R."/>
            <person name="Savchenko A."/>
            <person name="Shiryaev A."/>
            <person name="Soop K."/>
            <person name="Spirin V."/>
            <person name="Szebenyi C."/>
            <person name="Tomsovsky M."/>
            <person name="Tulloss R.E."/>
            <person name="Uehling J."/>
            <person name="Grigoriev I.V."/>
            <person name="Vagvolgyi C."/>
            <person name="Papp T."/>
            <person name="Martin F.M."/>
            <person name="Miettinen O."/>
            <person name="Hibbett D.S."/>
            <person name="Nagy L.G."/>
        </authorList>
    </citation>
    <scope>NUCLEOTIDE SEQUENCE [LARGE SCALE GENOMIC DNA]</scope>
    <source>
        <strain evidence="3 4">OMC1185</strain>
    </source>
</reference>
<sequence>MSWGDPLLDYFFWIQIVGGACLTVLIASSLCAARSDGRSVNPVPIAFYTSFLLNATPGILLLYYAGQVVGPAPSPDVCLASAVFSSILAPFNAAATFALTFEVWHHVQYATRPEARLRPYNRRISIVLTIFPAFYATVLAMVWLAYGLKHREKVLRAKFYCTIEVSTATVVYSVSTFIMIFPAFVFSAWVVGIVIMTYVPGQRQRRGQLDIPFIIRSMIFVGYVLAAVIISLVDLQDWTNVRFDLFSATFPLAVSLLFGGHKALIALRGRLSGIPLLGGRVGPRTQQPTLSKMPSLNLETIDREECPSAAGRALFPIAGSVEYQDKRRSSSPGSSARSLSDEERGPCLPPRPHFPGTEGCPSDLVLLQAGSLYGRTSQVIYRQGFEVNGSDMTQVVLIRGQNCGNEKEEIVD</sequence>
<evidence type="ECO:0000313" key="3">
    <source>
        <dbReference type="EMBL" id="TFK45853.1"/>
    </source>
</evidence>
<feature type="transmembrane region" description="Helical" evidence="2">
    <location>
        <begin position="177"/>
        <end position="201"/>
    </location>
</feature>
<feature type="region of interest" description="Disordered" evidence="1">
    <location>
        <begin position="324"/>
        <end position="355"/>
    </location>
</feature>
<organism evidence="3 4">
    <name type="scientific">Heliocybe sulcata</name>
    <dbReference type="NCBI Taxonomy" id="5364"/>
    <lineage>
        <taxon>Eukaryota</taxon>
        <taxon>Fungi</taxon>
        <taxon>Dikarya</taxon>
        <taxon>Basidiomycota</taxon>
        <taxon>Agaricomycotina</taxon>
        <taxon>Agaricomycetes</taxon>
        <taxon>Gloeophyllales</taxon>
        <taxon>Gloeophyllaceae</taxon>
        <taxon>Heliocybe</taxon>
    </lineage>
</organism>
<feature type="transmembrane region" description="Helical" evidence="2">
    <location>
        <begin position="124"/>
        <end position="146"/>
    </location>
</feature>
<protein>
    <recommendedName>
        <fullName evidence="5">G-protein coupled receptors family 1 profile domain-containing protein</fullName>
    </recommendedName>
</protein>
<evidence type="ECO:0008006" key="5">
    <source>
        <dbReference type="Google" id="ProtNLM"/>
    </source>
</evidence>
<gene>
    <name evidence="3" type="ORF">OE88DRAFT_1739965</name>
</gene>
<dbReference type="OrthoDB" id="10507195at2759"/>
<feature type="transmembrane region" description="Helical" evidence="2">
    <location>
        <begin position="213"/>
        <end position="233"/>
    </location>
</feature>